<protein>
    <submittedName>
        <fullName evidence="2">Uncharacterized protein</fullName>
    </submittedName>
</protein>
<accession>A0A1G2CGV0</accession>
<comment type="caution">
    <text evidence="2">The sequence shown here is derived from an EMBL/GenBank/DDBJ whole genome shotgun (WGS) entry which is preliminary data.</text>
</comment>
<organism evidence="2 3">
    <name type="scientific">Candidatus Liptonbacteria bacterium RIFCSPLOWO2_01_FULL_52_25</name>
    <dbReference type="NCBI Taxonomy" id="1798650"/>
    <lineage>
        <taxon>Bacteria</taxon>
        <taxon>Candidatus Liptoniibacteriota</taxon>
    </lineage>
</organism>
<feature type="compositionally biased region" description="Basic and acidic residues" evidence="1">
    <location>
        <begin position="1"/>
        <end position="28"/>
    </location>
</feature>
<proteinExistence type="predicted"/>
<dbReference type="Proteomes" id="UP000178880">
    <property type="component" value="Unassembled WGS sequence"/>
</dbReference>
<dbReference type="STRING" id="1798650.A2945_03255"/>
<name>A0A1G2CGV0_9BACT</name>
<evidence type="ECO:0000313" key="3">
    <source>
        <dbReference type="Proteomes" id="UP000178880"/>
    </source>
</evidence>
<sequence length="78" mass="8979">MSEKESKSNAKLTEERRRELLEKLRDYGVHGGPDNPNPDNPDPETIIQELIDRGGFEDETKVKEAIDKLEQDIENLED</sequence>
<dbReference type="AlphaFoldDB" id="A0A1G2CGV0"/>
<feature type="region of interest" description="Disordered" evidence="1">
    <location>
        <begin position="1"/>
        <end position="45"/>
    </location>
</feature>
<evidence type="ECO:0000256" key="1">
    <source>
        <dbReference type="SAM" id="MobiDB-lite"/>
    </source>
</evidence>
<gene>
    <name evidence="2" type="ORF">A2945_03255</name>
</gene>
<dbReference type="EMBL" id="MHLA01000014">
    <property type="protein sequence ID" value="OGY99637.1"/>
    <property type="molecule type" value="Genomic_DNA"/>
</dbReference>
<reference evidence="2 3" key="1">
    <citation type="journal article" date="2016" name="Nat. Commun.">
        <title>Thousands of microbial genomes shed light on interconnected biogeochemical processes in an aquifer system.</title>
        <authorList>
            <person name="Anantharaman K."/>
            <person name="Brown C.T."/>
            <person name="Hug L.A."/>
            <person name="Sharon I."/>
            <person name="Castelle C.J."/>
            <person name="Probst A.J."/>
            <person name="Thomas B.C."/>
            <person name="Singh A."/>
            <person name="Wilkins M.J."/>
            <person name="Karaoz U."/>
            <person name="Brodie E.L."/>
            <person name="Williams K.H."/>
            <person name="Hubbard S.S."/>
            <person name="Banfield J.F."/>
        </authorList>
    </citation>
    <scope>NUCLEOTIDE SEQUENCE [LARGE SCALE GENOMIC DNA]</scope>
</reference>
<evidence type="ECO:0000313" key="2">
    <source>
        <dbReference type="EMBL" id="OGY99637.1"/>
    </source>
</evidence>